<organism evidence="1 2">
    <name type="scientific">Camellia sinensis</name>
    <name type="common">Tea plant</name>
    <name type="synonym">Thea sinensis</name>
    <dbReference type="NCBI Taxonomy" id="4442"/>
    <lineage>
        <taxon>Eukaryota</taxon>
        <taxon>Viridiplantae</taxon>
        <taxon>Streptophyta</taxon>
        <taxon>Embryophyta</taxon>
        <taxon>Tracheophyta</taxon>
        <taxon>Spermatophyta</taxon>
        <taxon>Magnoliopsida</taxon>
        <taxon>eudicotyledons</taxon>
        <taxon>Gunneridae</taxon>
        <taxon>Pentapetalae</taxon>
        <taxon>asterids</taxon>
        <taxon>Ericales</taxon>
        <taxon>Theaceae</taxon>
        <taxon>Camellia</taxon>
    </lineage>
</organism>
<sequence>MFTELLRICGYYIIKHHDEDMLHSVEDVNDVSYDICVHLSTDVARCLTEDLKVRVFGTLSKHAYPIGFGPGIVAAFHRILALSLLSATSVLSFKLNVGHFPHLADLVTTINYNYFYMSDNGNLITAPISETVSSKMGKAFAVRTD</sequence>
<proteinExistence type="predicted"/>
<evidence type="ECO:0000313" key="2">
    <source>
        <dbReference type="Proteomes" id="UP000593564"/>
    </source>
</evidence>
<protein>
    <submittedName>
        <fullName evidence="1">Uncharacterized protein</fullName>
    </submittedName>
</protein>
<name>A0A7J7HTI7_CAMSI</name>
<reference evidence="1 2" key="2">
    <citation type="submission" date="2020-07" db="EMBL/GenBank/DDBJ databases">
        <title>Genome assembly of wild tea tree DASZ reveals pedigree and selection history of tea varieties.</title>
        <authorList>
            <person name="Zhang W."/>
        </authorList>
    </citation>
    <scope>NUCLEOTIDE SEQUENCE [LARGE SCALE GENOMIC DNA]</scope>
    <source>
        <strain evidence="2">cv. G240</strain>
        <tissue evidence="1">Leaf</tissue>
    </source>
</reference>
<evidence type="ECO:0000313" key="1">
    <source>
        <dbReference type="EMBL" id="KAF5955707.1"/>
    </source>
</evidence>
<dbReference type="EMBL" id="JACBKZ010000003">
    <property type="protein sequence ID" value="KAF5955707.1"/>
    <property type="molecule type" value="Genomic_DNA"/>
</dbReference>
<comment type="caution">
    <text evidence="1">The sequence shown here is derived from an EMBL/GenBank/DDBJ whole genome shotgun (WGS) entry which is preliminary data.</text>
</comment>
<gene>
    <name evidence="1" type="ORF">HYC85_008563</name>
</gene>
<keyword evidence="2" id="KW-1185">Reference proteome</keyword>
<reference evidence="2" key="1">
    <citation type="journal article" date="2020" name="Nat. Commun.">
        <title>Genome assembly of wild tea tree DASZ reveals pedigree and selection history of tea varieties.</title>
        <authorList>
            <person name="Zhang W."/>
            <person name="Zhang Y."/>
            <person name="Qiu H."/>
            <person name="Guo Y."/>
            <person name="Wan H."/>
            <person name="Zhang X."/>
            <person name="Scossa F."/>
            <person name="Alseekh S."/>
            <person name="Zhang Q."/>
            <person name="Wang P."/>
            <person name="Xu L."/>
            <person name="Schmidt M.H."/>
            <person name="Jia X."/>
            <person name="Li D."/>
            <person name="Zhu A."/>
            <person name="Guo F."/>
            <person name="Chen W."/>
            <person name="Ni D."/>
            <person name="Usadel B."/>
            <person name="Fernie A.R."/>
            <person name="Wen W."/>
        </authorList>
    </citation>
    <scope>NUCLEOTIDE SEQUENCE [LARGE SCALE GENOMIC DNA]</scope>
    <source>
        <strain evidence="2">cv. G240</strain>
    </source>
</reference>
<dbReference type="Proteomes" id="UP000593564">
    <property type="component" value="Unassembled WGS sequence"/>
</dbReference>
<dbReference type="AlphaFoldDB" id="A0A7J7HTI7"/>
<accession>A0A7J7HTI7</accession>